<feature type="region of interest" description="Disordered" evidence="1">
    <location>
        <begin position="1"/>
        <end position="55"/>
    </location>
</feature>
<gene>
    <name evidence="2" type="ORF">HNQ61_003304</name>
</gene>
<feature type="compositionally biased region" description="Low complexity" evidence="1">
    <location>
        <begin position="42"/>
        <end position="55"/>
    </location>
</feature>
<evidence type="ECO:0000313" key="3">
    <source>
        <dbReference type="Proteomes" id="UP000582837"/>
    </source>
</evidence>
<evidence type="ECO:0000256" key="1">
    <source>
        <dbReference type="SAM" id="MobiDB-lite"/>
    </source>
</evidence>
<sequence>MMENTTSSQASASRRPWTAPRVQELPRLTQLTLATGGGIPGGDPDVVDSGGSTVF</sequence>
<dbReference type="Proteomes" id="UP000582837">
    <property type="component" value="Unassembled WGS sequence"/>
</dbReference>
<reference evidence="2 3" key="1">
    <citation type="submission" date="2020-08" db="EMBL/GenBank/DDBJ databases">
        <title>Genomic Encyclopedia of Type Strains, Phase IV (KMG-IV): sequencing the most valuable type-strain genomes for metagenomic binning, comparative biology and taxonomic classification.</title>
        <authorList>
            <person name="Goeker M."/>
        </authorList>
    </citation>
    <scope>NUCLEOTIDE SEQUENCE [LARGE SCALE GENOMIC DNA]</scope>
    <source>
        <strain evidence="2 3">DSM 29007</strain>
    </source>
</reference>
<keyword evidence="3" id="KW-1185">Reference proteome</keyword>
<dbReference type="AlphaFoldDB" id="A0A841H0Q2"/>
<organism evidence="2 3">
    <name type="scientific">Longimicrobium terrae</name>
    <dbReference type="NCBI Taxonomy" id="1639882"/>
    <lineage>
        <taxon>Bacteria</taxon>
        <taxon>Pseudomonadati</taxon>
        <taxon>Gemmatimonadota</taxon>
        <taxon>Longimicrobiia</taxon>
        <taxon>Longimicrobiales</taxon>
        <taxon>Longimicrobiaceae</taxon>
        <taxon>Longimicrobium</taxon>
    </lineage>
</organism>
<name>A0A841H0Q2_9BACT</name>
<protein>
    <submittedName>
        <fullName evidence="2">Uncharacterized protein</fullName>
    </submittedName>
</protein>
<dbReference type="EMBL" id="JACHIA010000010">
    <property type="protein sequence ID" value="MBB6071665.1"/>
    <property type="molecule type" value="Genomic_DNA"/>
</dbReference>
<proteinExistence type="predicted"/>
<dbReference type="RefSeq" id="WP_170032295.1">
    <property type="nucleotide sequence ID" value="NZ_JABDTL010000001.1"/>
</dbReference>
<feature type="compositionally biased region" description="Polar residues" evidence="1">
    <location>
        <begin position="1"/>
        <end position="12"/>
    </location>
</feature>
<accession>A0A841H0Q2</accession>
<comment type="caution">
    <text evidence="2">The sequence shown here is derived from an EMBL/GenBank/DDBJ whole genome shotgun (WGS) entry which is preliminary data.</text>
</comment>
<evidence type="ECO:0000313" key="2">
    <source>
        <dbReference type="EMBL" id="MBB6071665.1"/>
    </source>
</evidence>